<dbReference type="GO" id="GO:0016020">
    <property type="term" value="C:membrane"/>
    <property type="evidence" value="ECO:0007669"/>
    <property type="project" value="UniProtKB-SubCell"/>
</dbReference>
<dbReference type="AlphaFoldDB" id="A0AA38HZL4"/>
<keyword evidence="3 5" id="KW-1133">Transmembrane helix</keyword>
<feature type="transmembrane region" description="Helical" evidence="5">
    <location>
        <begin position="12"/>
        <end position="34"/>
    </location>
</feature>
<keyword evidence="2 5" id="KW-0812">Transmembrane</keyword>
<dbReference type="Gene3D" id="1.20.140.150">
    <property type="match status" value="1"/>
</dbReference>
<keyword evidence="4 5" id="KW-0472">Membrane</keyword>
<evidence type="ECO:0000256" key="1">
    <source>
        <dbReference type="ARBA" id="ARBA00004141"/>
    </source>
</evidence>
<accession>A0AA38HZL4</accession>
<evidence type="ECO:0000256" key="3">
    <source>
        <dbReference type="ARBA" id="ARBA00022989"/>
    </source>
</evidence>
<comment type="subcellular location">
    <subcellularLocation>
        <location evidence="1">Membrane</location>
        <topology evidence="1">Multi-pass membrane protein</topology>
    </subcellularLocation>
</comment>
<dbReference type="PANTHER" id="PTHR12489:SF19">
    <property type="entry name" value="LHFPL TETRASPAN SUBFAMILY MEMBER 2 PROTEIN"/>
    <property type="match status" value="1"/>
</dbReference>
<dbReference type="EMBL" id="JALNTZ010000006">
    <property type="protein sequence ID" value="KAJ3647533.1"/>
    <property type="molecule type" value="Genomic_DNA"/>
</dbReference>
<reference evidence="6" key="1">
    <citation type="journal article" date="2023" name="G3 (Bethesda)">
        <title>Whole genome assemblies of Zophobas morio and Tenebrio molitor.</title>
        <authorList>
            <person name="Kaur S."/>
            <person name="Stinson S.A."/>
            <person name="diCenzo G.C."/>
        </authorList>
    </citation>
    <scope>NUCLEOTIDE SEQUENCE</scope>
    <source>
        <strain evidence="6">QUZm001</strain>
    </source>
</reference>
<comment type="caution">
    <text evidence="6">The sequence shown here is derived from an EMBL/GenBank/DDBJ whole genome shotgun (WGS) entry which is preliminary data.</text>
</comment>
<name>A0AA38HZL4_9CUCU</name>
<dbReference type="Pfam" id="PF10242">
    <property type="entry name" value="L_HMGIC_fpl"/>
    <property type="match status" value="1"/>
</dbReference>
<evidence type="ECO:0000256" key="4">
    <source>
        <dbReference type="ARBA" id="ARBA00023136"/>
    </source>
</evidence>
<evidence type="ECO:0000256" key="5">
    <source>
        <dbReference type="SAM" id="Phobius"/>
    </source>
</evidence>
<evidence type="ECO:0000313" key="6">
    <source>
        <dbReference type="EMBL" id="KAJ3647533.1"/>
    </source>
</evidence>
<organism evidence="6 7">
    <name type="scientific">Zophobas morio</name>
    <dbReference type="NCBI Taxonomy" id="2755281"/>
    <lineage>
        <taxon>Eukaryota</taxon>
        <taxon>Metazoa</taxon>
        <taxon>Ecdysozoa</taxon>
        <taxon>Arthropoda</taxon>
        <taxon>Hexapoda</taxon>
        <taxon>Insecta</taxon>
        <taxon>Pterygota</taxon>
        <taxon>Neoptera</taxon>
        <taxon>Endopterygota</taxon>
        <taxon>Coleoptera</taxon>
        <taxon>Polyphaga</taxon>
        <taxon>Cucujiformia</taxon>
        <taxon>Tenebrionidae</taxon>
        <taxon>Zophobas</taxon>
    </lineage>
</organism>
<gene>
    <name evidence="6" type="ORF">Zmor_019404</name>
</gene>
<evidence type="ECO:0000256" key="2">
    <source>
        <dbReference type="ARBA" id="ARBA00022692"/>
    </source>
</evidence>
<dbReference type="PANTHER" id="PTHR12489">
    <property type="entry name" value="LIPOMA HMGIC FUSION PARTNER-LIKE PROTEIN"/>
    <property type="match status" value="1"/>
</dbReference>
<feature type="transmembrane region" description="Helical" evidence="5">
    <location>
        <begin position="125"/>
        <end position="146"/>
    </location>
</feature>
<evidence type="ECO:0000313" key="7">
    <source>
        <dbReference type="Proteomes" id="UP001168821"/>
    </source>
</evidence>
<proteinExistence type="predicted"/>
<keyword evidence="7" id="KW-1185">Reference proteome</keyword>
<feature type="transmembrane region" description="Helical" evidence="5">
    <location>
        <begin position="174"/>
        <end position="196"/>
    </location>
</feature>
<protein>
    <recommendedName>
        <fullName evidence="8">Lipoma HMGIC fusion partner-like 2 protein</fullName>
    </recommendedName>
</protein>
<evidence type="ECO:0008006" key="8">
    <source>
        <dbReference type="Google" id="ProtNLM"/>
    </source>
</evidence>
<dbReference type="InterPro" id="IPR019372">
    <property type="entry name" value="LHFPL"/>
</dbReference>
<sequence>MWYLIVTGRSVLWMASSLLATLLVLAALVSPVWLVSDQKSANFGNETVVYTPSVGVYTKCSKPINVEWASCTVIGVGGLATDSYVYPAVWKAATVFIVIGLIIMSITVMTSVLSCCIQSIFKKSIFTLSGAAQAVAGICFILGVMLHPMGWGVGRVQDLCGRQASPFYPGDCSLGMGLGLAVGGTLLAFVSACLSLPAENSTSSDKVQDQIYEGQTLICLA</sequence>
<feature type="transmembrane region" description="Helical" evidence="5">
    <location>
        <begin position="92"/>
        <end position="113"/>
    </location>
</feature>
<dbReference type="Proteomes" id="UP001168821">
    <property type="component" value="Unassembled WGS sequence"/>
</dbReference>